<keyword evidence="6" id="KW-0808">Transferase</keyword>
<dbReference type="PANTHER" id="PTHR45339:SF1">
    <property type="entry name" value="HYBRID SIGNAL TRANSDUCTION HISTIDINE KINASE J"/>
    <property type="match status" value="1"/>
</dbReference>
<evidence type="ECO:0000256" key="14">
    <source>
        <dbReference type="PROSITE-ProRule" id="PRU00110"/>
    </source>
</evidence>
<keyword evidence="11" id="KW-1133">Transmembrane helix</keyword>
<dbReference type="SMART" id="SM00448">
    <property type="entry name" value="REC"/>
    <property type="match status" value="2"/>
</dbReference>
<dbReference type="SMART" id="SM00091">
    <property type="entry name" value="PAS"/>
    <property type="match status" value="3"/>
</dbReference>
<gene>
    <name evidence="21" type="ORF">IPZ78_11580</name>
</gene>
<keyword evidence="4" id="KW-1003">Cell membrane</keyword>
<keyword evidence="12" id="KW-0902">Two-component regulatory system</keyword>
<sequence length="1308" mass="149350">MASNFNSKPYPLQSNERDRLQRLRKYDLMGLGKDSDFEIFALSATSITNCAAALVAVMEEDIQRIQSCIGLDMDSVARKDTVCQYTMMSREALVIEDTTLDERTSSNALIKAGGIRFYAGVPIIDDDGYVLGTICVIDYTPKQLTADQVKSLHSLATAVKQTYLHKKKNAESNYFTNVFKLTQNIICVMDSDLNIKELNSSFSNLLNVEESEVINRYFPEIIGGYVDKLQDSLMNSKLNGKSSLLTHTPLSWGGEVIIQWHFIYEEKYNEYFAFGQDITQESEERTKLEISERKFRNFFENSIGLMSMHDLEGNIIKVNEKGREMLGYSIDELSHLNLRDLVPSDNINLIQKYLDNVESEAEMSGMMTLLTKSGEEMYFLYHNVLEHDVNAKPYVVSTALNMTERRKLEMDLLHTKQILEQTNTVAQVGGWEVNLSNGTVFLSPHAKEILEEEHLDNLKLDSVLSFFDSVSAKTLSEAYSRAISEGEAFDLELKIRRPNEDVLWVRVKGIPETIDDSCIRIFGIIQDIHRSKTLYLEIEKKEAMLEAFVRYVPASVSMFDQNFDYISVSEQWIEEFGITQDQLKFKSLFKLFPNIPAHRVEIYKNALKGIPYKNTNEKMQFNNHSEMQHFNWQVRPWHISDGSIGGIIIFAQNITEEVKINEELQTAKKQADSANQAKSEFLANMSHEIRTPLNGVIGFSDLLLRTPLDELQQQYLKYINESGNSLLNIINDILDFSKIESGKLELFIDQCNLYEITSQVVNVVLFQAQRKKLELLLNIDQGLPLYIWVDDSRLKQVLINLVGNAVKFTEEGEIELKVELIEKSDDNIKLRFSVRDTGIGIAPERQDRIFKAFTQEDSSVSKRYGGTGLGLTISNNLLKYMDSELQLKSELGRGTTFYFDLEAKYEDAVRDETDFVTIKKALIVDDNTNNLMILEHMLQFKDIDVISVKNGMEALQLLLDGEEYDLIVVDYHMPVLSGIETIAKMKSILQDKNMQIPLIILHTSSEEQDVLAHLRQDNSVVSLMKPIKSDELYSAINKSIRKTDIQDLSEDIPNDNLAEFYTNLSVLVADDNPVNMVLNQRILADLLPQAQIVEVIDGDQAVDMSRTYKFDLIIMDVQMPNMDGLEATRQIRQLDGYENIPIIGITASNTLMEKERCRNAGMSYFLAKPIRMKDLQVALNSFLTEKSEKLKENELNNNVDLDTSVLTSHYGDDEDFKVYFLNLILQQLNDVQDNLERYKCSLDKYLLQSILHKLKGTSSTVGLNRLASLVTVMEEEVIEGIDKETDLKVLNQEIENSKFLIINKLSEK</sequence>
<evidence type="ECO:0000256" key="5">
    <source>
        <dbReference type="ARBA" id="ARBA00022553"/>
    </source>
</evidence>
<dbReference type="PROSITE" id="PS50112">
    <property type="entry name" value="PAS"/>
    <property type="match status" value="1"/>
</dbReference>
<keyword evidence="7" id="KW-0812">Transmembrane</keyword>
<dbReference type="NCBIfam" id="TIGR00229">
    <property type="entry name" value="sensory_box"/>
    <property type="match status" value="2"/>
</dbReference>
<dbReference type="PROSITE" id="PS50894">
    <property type="entry name" value="HPT"/>
    <property type="match status" value="1"/>
</dbReference>
<evidence type="ECO:0000256" key="10">
    <source>
        <dbReference type="ARBA" id="ARBA00022840"/>
    </source>
</evidence>
<dbReference type="InterPro" id="IPR036097">
    <property type="entry name" value="HisK_dim/P_sf"/>
</dbReference>
<dbReference type="InterPro" id="IPR035965">
    <property type="entry name" value="PAS-like_dom_sf"/>
</dbReference>
<comment type="caution">
    <text evidence="21">The sequence shown here is derived from an EMBL/GenBank/DDBJ whole genome shotgun (WGS) entry which is preliminary data.</text>
</comment>
<dbReference type="Pfam" id="PF00072">
    <property type="entry name" value="Response_reg"/>
    <property type="match status" value="2"/>
</dbReference>
<dbReference type="Gene3D" id="3.30.450.40">
    <property type="match status" value="1"/>
</dbReference>
<dbReference type="InterPro" id="IPR004358">
    <property type="entry name" value="Sig_transdc_His_kin-like_C"/>
</dbReference>
<dbReference type="Pfam" id="PF00512">
    <property type="entry name" value="HisKA"/>
    <property type="match status" value="1"/>
</dbReference>
<dbReference type="CDD" id="cd00156">
    <property type="entry name" value="REC"/>
    <property type="match status" value="1"/>
</dbReference>
<dbReference type="InterPro" id="IPR003661">
    <property type="entry name" value="HisK_dim/P_dom"/>
</dbReference>
<proteinExistence type="predicted"/>
<dbReference type="PRINTS" id="PR00344">
    <property type="entry name" value="BCTRLSENSOR"/>
</dbReference>
<dbReference type="Gene3D" id="1.20.120.160">
    <property type="entry name" value="HPT domain"/>
    <property type="match status" value="1"/>
</dbReference>
<dbReference type="InterPro" id="IPR003594">
    <property type="entry name" value="HATPase_dom"/>
</dbReference>
<dbReference type="Gene3D" id="3.40.50.2300">
    <property type="match status" value="2"/>
</dbReference>
<dbReference type="SUPFAM" id="SSF47226">
    <property type="entry name" value="Histidine-containing phosphotransfer domain, HPT domain"/>
    <property type="match status" value="1"/>
</dbReference>
<dbReference type="SMART" id="SM00387">
    <property type="entry name" value="HATPase_c"/>
    <property type="match status" value="1"/>
</dbReference>
<dbReference type="CDD" id="cd17546">
    <property type="entry name" value="REC_hyHK_CKI1_RcsC-like"/>
    <property type="match status" value="1"/>
</dbReference>
<feature type="domain" description="Histidine kinase" evidence="17">
    <location>
        <begin position="684"/>
        <end position="905"/>
    </location>
</feature>
<evidence type="ECO:0000256" key="6">
    <source>
        <dbReference type="ARBA" id="ARBA00022679"/>
    </source>
</evidence>
<evidence type="ECO:0000259" key="20">
    <source>
        <dbReference type="PROSITE" id="PS50894"/>
    </source>
</evidence>
<dbReference type="SUPFAM" id="SSF55874">
    <property type="entry name" value="ATPase domain of HSP90 chaperone/DNA topoisomerase II/histidine kinase"/>
    <property type="match status" value="1"/>
</dbReference>
<dbReference type="InterPro" id="IPR036641">
    <property type="entry name" value="HPT_dom_sf"/>
</dbReference>
<evidence type="ECO:0000256" key="9">
    <source>
        <dbReference type="ARBA" id="ARBA00022777"/>
    </source>
</evidence>
<evidence type="ECO:0000256" key="13">
    <source>
        <dbReference type="ARBA" id="ARBA00023136"/>
    </source>
</evidence>
<dbReference type="InterPro" id="IPR000014">
    <property type="entry name" value="PAS"/>
</dbReference>
<dbReference type="Proteomes" id="UP001165302">
    <property type="component" value="Unassembled WGS sequence"/>
</dbReference>
<reference evidence="21" key="1">
    <citation type="submission" date="2020-10" db="EMBL/GenBank/DDBJ databases">
        <authorList>
            <person name="Lu T."/>
            <person name="Wang Q."/>
            <person name="Han X."/>
        </authorList>
    </citation>
    <scope>NUCLEOTIDE SEQUENCE</scope>
    <source>
        <strain evidence="21">WQ 366</strain>
    </source>
</reference>
<evidence type="ECO:0000256" key="1">
    <source>
        <dbReference type="ARBA" id="ARBA00000085"/>
    </source>
</evidence>
<evidence type="ECO:0000256" key="11">
    <source>
        <dbReference type="ARBA" id="ARBA00022989"/>
    </source>
</evidence>
<comment type="catalytic activity">
    <reaction evidence="1">
        <text>ATP + protein L-histidine = ADP + protein N-phospho-L-histidine.</text>
        <dbReference type="EC" id="2.7.13.3"/>
    </reaction>
</comment>
<evidence type="ECO:0000256" key="2">
    <source>
        <dbReference type="ARBA" id="ARBA00004651"/>
    </source>
</evidence>
<dbReference type="SMART" id="SM00086">
    <property type="entry name" value="PAC"/>
    <property type="match status" value="3"/>
</dbReference>
<comment type="subcellular location">
    <subcellularLocation>
        <location evidence="2">Cell membrane</location>
        <topology evidence="2">Multi-pass membrane protein</topology>
    </subcellularLocation>
</comment>
<feature type="domain" description="HPt" evidence="20">
    <location>
        <begin position="1213"/>
        <end position="1308"/>
    </location>
</feature>
<organism evidence="21 22">
    <name type="scientific">Sphingobacterium bovistauri</name>
    <dbReference type="NCBI Taxonomy" id="2781959"/>
    <lineage>
        <taxon>Bacteria</taxon>
        <taxon>Pseudomonadati</taxon>
        <taxon>Bacteroidota</taxon>
        <taxon>Sphingobacteriia</taxon>
        <taxon>Sphingobacteriales</taxon>
        <taxon>Sphingobacteriaceae</taxon>
        <taxon>Sphingobacterium</taxon>
    </lineage>
</organism>
<dbReference type="EMBL" id="JADEYP010000021">
    <property type="protein sequence ID" value="MCA5005792.1"/>
    <property type="molecule type" value="Genomic_DNA"/>
</dbReference>
<keyword evidence="9" id="KW-0418">Kinase</keyword>
<feature type="coiled-coil region" evidence="16">
    <location>
        <begin position="1221"/>
        <end position="1248"/>
    </location>
</feature>
<evidence type="ECO:0000256" key="12">
    <source>
        <dbReference type="ARBA" id="ARBA00023012"/>
    </source>
</evidence>
<keyword evidence="10" id="KW-0067">ATP-binding</keyword>
<dbReference type="Gene3D" id="3.30.565.10">
    <property type="entry name" value="Histidine kinase-like ATPase, C-terminal domain"/>
    <property type="match status" value="1"/>
</dbReference>
<dbReference type="SMART" id="SM00388">
    <property type="entry name" value="HisKA"/>
    <property type="match status" value="1"/>
</dbReference>
<evidence type="ECO:0000256" key="3">
    <source>
        <dbReference type="ARBA" id="ARBA00012438"/>
    </source>
</evidence>
<feature type="modified residue" description="4-aspartylphosphate" evidence="15">
    <location>
        <position position="1116"/>
    </location>
</feature>
<evidence type="ECO:0000259" key="18">
    <source>
        <dbReference type="PROSITE" id="PS50110"/>
    </source>
</evidence>
<dbReference type="InterPro" id="IPR036890">
    <property type="entry name" value="HATPase_C_sf"/>
</dbReference>
<name>A0ABS7Z899_9SPHI</name>
<dbReference type="Gene3D" id="3.30.450.20">
    <property type="entry name" value="PAS domain"/>
    <property type="match status" value="4"/>
</dbReference>
<dbReference type="SUPFAM" id="SSF52172">
    <property type="entry name" value="CheY-like"/>
    <property type="match status" value="2"/>
</dbReference>
<keyword evidence="8" id="KW-0547">Nucleotide-binding</keyword>
<dbReference type="PROSITE" id="PS50110">
    <property type="entry name" value="RESPONSE_REGULATORY"/>
    <property type="match status" value="2"/>
</dbReference>
<evidence type="ECO:0000259" key="17">
    <source>
        <dbReference type="PROSITE" id="PS50109"/>
    </source>
</evidence>
<feature type="domain" description="PAS" evidence="19">
    <location>
        <begin position="291"/>
        <end position="361"/>
    </location>
</feature>
<dbReference type="PROSITE" id="PS50109">
    <property type="entry name" value="HIS_KIN"/>
    <property type="match status" value="1"/>
</dbReference>
<evidence type="ECO:0000256" key="8">
    <source>
        <dbReference type="ARBA" id="ARBA00022741"/>
    </source>
</evidence>
<dbReference type="Gene3D" id="1.10.287.130">
    <property type="match status" value="1"/>
</dbReference>
<feature type="modified residue" description="4-aspartylphosphate" evidence="15">
    <location>
        <position position="970"/>
    </location>
</feature>
<dbReference type="InterPro" id="IPR003018">
    <property type="entry name" value="GAF"/>
</dbReference>
<accession>A0ABS7Z899</accession>
<dbReference type="InterPro" id="IPR029016">
    <property type="entry name" value="GAF-like_dom_sf"/>
</dbReference>
<feature type="domain" description="Response regulatory" evidence="18">
    <location>
        <begin position="1065"/>
        <end position="1183"/>
    </location>
</feature>
<keyword evidence="16" id="KW-0175">Coiled coil</keyword>
<dbReference type="InterPro" id="IPR001789">
    <property type="entry name" value="Sig_transdc_resp-reg_receiver"/>
</dbReference>
<keyword evidence="22" id="KW-1185">Reference proteome</keyword>
<evidence type="ECO:0000256" key="7">
    <source>
        <dbReference type="ARBA" id="ARBA00022692"/>
    </source>
</evidence>
<dbReference type="InterPro" id="IPR011006">
    <property type="entry name" value="CheY-like_superfamily"/>
</dbReference>
<keyword evidence="13" id="KW-0472">Membrane</keyword>
<feature type="domain" description="Response regulatory" evidence="18">
    <location>
        <begin position="920"/>
        <end position="1040"/>
    </location>
</feature>
<evidence type="ECO:0000313" key="22">
    <source>
        <dbReference type="Proteomes" id="UP001165302"/>
    </source>
</evidence>
<dbReference type="SMART" id="SM00065">
    <property type="entry name" value="GAF"/>
    <property type="match status" value="1"/>
</dbReference>
<dbReference type="RefSeq" id="WP_225553879.1">
    <property type="nucleotide sequence ID" value="NZ_JADEYP010000021.1"/>
</dbReference>
<evidence type="ECO:0000256" key="4">
    <source>
        <dbReference type="ARBA" id="ARBA00022475"/>
    </source>
</evidence>
<evidence type="ECO:0000256" key="15">
    <source>
        <dbReference type="PROSITE-ProRule" id="PRU00169"/>
    </source>
</evidence>
<dbReference type="InterPro" id="IPR005467">
    <property type="entry name" value="His_kinase_dom"/>
</dbReference>
<dbReference type="PANTHER" id="PTHR45339">
    <property type="entry name" value="HYBRID SIGNAL TRANSDUCTION HISTIDINE KINASE J"/>
    <property type="match status" value="1"/>
</dbReference>
<evidence type="ECO:0000313" key="21">
    <source>
        <dbReference type="EMBL" id="MCA5005792.1"/>
    </source>
</evidence>
<feature type="coiled-coil region" evidence="16">
    <location>
        <begin position="657"/>
        <end position="684"/>
    </location>
</feature>
<keyword evidence="5 15" id="KW-0597">Phosphoprotein</keyword>
<evidence type="ECO:0000256" key="16">
    <source>
        <dbReference type="SAM" id="Coils"/>
    </source>
</evidence>
<dbReference type="CDD" id="cd16922">
    <property type="entry name" value="HATPase_EvgS-ArcB-TorS-like"/>
    <property type="match status" value="1"/>
</dbReference>
<dbReference type="InterPro" id="IPR008207">
    <property type="entry name" value="Sig_transdc_His_kin_Hpt_dom"/>
</dbReference>
<dbReference type="SUPFAM" id="SSF55785">
    <property type="entry name" value="PYP-like sensor domain (PAS domain)"/>
    <property type="match status" value="4"/>
</dbReference>
<dbReference type="Pfam" id="PF13426">
    <property type="entry name" value="PAS_9"/>
    <property type="match status" value="3"/>
</dbReference>
<dbReference type="InterPro" id="IPR001610">
    <property type="entry name" value="PAC"/>
</dbReference>
<dbReference type="Pfam" id="PF01590">
    <property type="entry name" value="GAF"/>
    <property type="match status" value="1"/>
</dbReference>
<dbReference type="CDD" id="cd00082">
    <property type="entry name" value="HisKA"/>
    <property type="match status" value="1"/>
</dbReference>
<dbReference type="CDD" id="cd00130">
    <property type="entry name" value="PAS"/>
    <property type="match status" value="1"/>
</dbReference>
<feature type="modified residue" description="Phosphohistidine" evidence="14">
    <location>
        <position position="1252"/>
    </location>
</feature>
<protein>
    <recommendedName>
        <fullName evidence="3">histidine kinase</fullName>
        <ecNumber evidence="3">2.7.13.3</ecNumber>
    </recommendedName>
</protein>
<dbReference type="EC" id="2.7.13.3" evidence="3"/>
<evidence type="ECO:0000259" key="19">
    <source>
        <dbReference type="PROSITE" id="PS50112"/>
    </source>
</evidence>
<dbReference type="Pfam" id="PF02518">
    <property type="entry name" value="HATPase_c"/>
    <property type="match status" value="1"/>
</dbReference>
<dbReference type="SUPFAM" id="SSF47384">
    <property type="entry name" value="Homodimeric domain of signal transducing histidine kinase"/>
    <property type="match status" value="1"/>
</dbReference>
<dbReference type="SUPFAM" id="SSF55781">
    <property type="entry name" value="GAF domain-like"/>
    <property type="match status" value="1"/>
</dbReference>